<dbReference type="Gene3D" id="3.30.450.30">
    <property type="entry name" value="Dynein light chain 2a, cytoplasmic"/>
    <property type="match status" value="1"/>
</dbReference>
<feature type="domain" description="Roadblock/LAMTOR2" evidence="1">
    <location>
        <begin position="21"/>
        <end position="109"/>
    </location>
</feature>
<sequence>MAIDNRQAADAVDGQRQSAARRILLGLQADEPRVQALAWVSADGRVLTSVAPRLDPDRIGAMSASLLALSQAASREVELGGLRQVILNGEQRTMLFSAAGEDEVLLIAADNQVNLGRLLLHAQRVSGQLAALP</sequence>
<dbReference type="SMART" id="SM00960">
    <property type="entry name" value="Robl_LC7"/>
    <property type="match status" value="1"/>
</dbReference>
<protein>
    <submittedName>
        <fullName evidence="2">Roadblock/LC7 domain-containing protein</fullName>
    </submittedName>
</protein>
<dbReference type="RefSeq" id="WP_250064296.1">
    <property type="nucleotide sequence ID" value="NZ_JAIKTS010000003.1"/>
</dbReference>
<evidence type="ECO:0000259" key="1">
    <source>
        <dbReference type="SMART" id="SM00960"/>
    </source>
</evidence>
<proteinExistence type="predicted"/>
<accession>A0ABT0SI79</accession>
<evidence type="ECO:0000313" key="3">
    <source>
        <dbReference type="Proteomes" id="UP001431235"/>
    </source>
</evidence>
<dbReference type="EMBL" id="JAIKTS010000003">
    <property type="protein sequence ID" value="MCL7715014.1"/>
    <property type="molecule type" value="Genomic_DNA"/>
</dbReference>
<name>A0ABT0SI79_9GAMM</name>
<dbReference type="InterPro" id="IPR004942">
    <property type="entry name" value="Roadblock/LAMTOR2_dom"/>
</dbReference>
<dbReference type="Proteomes" id="UP001431235">
    <property type="component" value="Unassembled WGS sequence"/>
</dbReference>
<keyword evidence="3" id="KW-1185">Reference proteome</keyword>
<organism evidence="2 3">
    <name type="scientific">Stenotrophomonas mori</name>
    <dbReference type="NCBI Taxonomy" id="2871096"/>
    <lineage>
        <taxon>Bacteria</taxon>
        <taxon>Pseudomonadati</taxon>
        <taxon>Pseudomonadota</taxon>
        <taxon>Gammaproteobacteria</taxon>
        <taxon>Lysobacterales</taxon>
        <taxon>Lysobacteraceae</taxon>
        <taxon>Stenotrophomonas</taxon>
    </lineage>
</organism>
<comment type="caution">
    <text evidence="2">The sequence shown here is derived from an EMBL/GenBank/DDBJ whole genome shotgun (WGS) entry which is preliminary data.</text>
</comment>
<evidence type="ECO:0000313" key="2">
    <source>
        <dbReference type="EMBL" id="MCL7715014.1"/>
    </source>
</evidence>
<dbReference type="Pfam" id="PF03259">
    <property type="entry name" value="Robl_LC7"/>
    <property type="match status" value="1"/>
</dbReference>
<gene>
    <name evidence="2" type="ORF">K5L01_10185</name>
</gene>
<dbReference type="SUPFAM" id="SSF103196">
    <property type="entry name" value="Roadblock/LC7 domain"/>
    <property type="match status" value="1"/>
</dbReference>
<reference evidence="2 3" key="1">
    <citation type="submission" date="2021-08" db="EMBL/GenBank/DDBJ databases">
        <title>Novel members of of the genus Stenotrophomonas from differernt environment.</title>
        <authorList>
            <person name="Deng Y."/>
        </authorList>
    </citation>
    <scope>NUCLEOTIDE SEQUENCE [LARGE SCALE GENOMIC DNA]</scope>
    <source>
        <strain evidence="2 3">CPCC 101365</strain>
    </source>
</reference>